<dbReference type="PANTHER" id="PTHR30146">
    <property type="entry name" value="LACI-RELATED TRANSCRIPTIONAL REPRESSOR"/>
    <property type="match status" value="1"/>
</dbReference>
<feature type="domain" description="HTH cro/C1-type" evidence="6">
    <location>
        <begin position="3"/>
        <end position="47"/>
    </location>
</feature>
<dbReference type="EMBL" id="BOOC01000052">
    <property type="protein sequence ID" value="GIH44141.1"/>
    <property type="molecule type" value="Genomic_DNA"/>
</dbReference>
<feature type="domain" description="HTH lacI-type" evidence="5">
    <location>
        <begin position="2"/>
        <end position="53"/>
    </location>
</feature>
<evidence type="ECO:0000256" key="3">
    <source>
        <dbReference type="ARBA" id="ARBA00023163"/>
    </source>
</evidence>
<dbReference type="InterPro" id="IPR001387">
    <property type="entry name" value="Cro/C1-type_HTH"/>
</dbReference>
<dbReference type="Gene3D" id="3.40.50.2300">
    <property type="match status" value="2"/>
</dbReference>
<reference evidence="7 8" key="1">
    <citation type="submission" date="2021-01" db="EMBL/GenBank/DDBJ databases">
        <title>Whole genome shotgun sequence of Microbispora corallina NBRC 16416.</title>
        <authorList>
            <person name="Komaki H."/>
            <person name="Tamura T."/>
        </authorList>
    </citation>
    <scope>NUCLEOTIDE SEQUENCE [LARGE SCALE GENOMIC DNA]</scope>
    <source>
        <strain evidence="7 8">NBRC 16416</strain>
    </source>
</reference>
<evidence type="ECO:0000256" key="2">
    <source>
        <dbReference type="ARBA" id="ARBA00023125"/>
    </source>
</evidence>
<evidence type="ECO:0000313" key="8">
    <source>
        <dbReference type="Proteomes" id="UP000603904"/>
    </source>
</evidence>
<dbReference type="InterPro" id="IPR000843">
    <property type="entry name" value="HTH_LacI"/>
</dbReference>
<dbReference type="Pfam" id="PF13377">
    <property type="entry name" value="Peripla_BP_3"/>
    <property type="match status" value="1"/>
</dbReference>
<dbReference type="CDD" id="cd06267">
    <property type="entry name" value="PBP1_LacI_sugar_binding-like"/>
    <property type="match status" value="1"/>
</dbReference>
<dbReference type="InterPro" id="IPR046335">
    <property type="entry name" value="LacI/GalR-like_sensor"/>
</dbReference>
<dbReference type="PROSITE" id="PS50943">
    <property type="entry name" value="HTH_CROC1"/>
    <property type="match status" value="1"/>
</dbReference>
<gene>
    <name evidence="7" type="ORF">Mco01_71410</name>
</gene>
<accession>A0ABQ4GAM9</accession>
<name>A0ABQ4GAM9_9ACTN</name>
<dbReference type="PROSITE" id="PS00356">
    <property type="entry name" value="HTH_LACI_1"/>
    <property type="match status" value="1"/>
</dbReference>
<dbReference type="SMART" id="SM00354">
    <property type="entry name" value="HTH_LACI"/>
    <property type="match status" value="1"/>
</dbReference>
<evidence type="ECO:0000256" key="4">
    <source>
        <dbReference type="SAM" id="MobiDB-lite"/>
    </source>
</evidence>
<dbReference type="Gene3D" id="1.10.260.40">
    <property type="entry name" value="lambda repressor-like DNA-binding domains"/>
    <property type="match status" value="1"/>
</dbReference>
<proteinExistence type="predicted"/>
<sequence length="350" mass="37440">MVTIHEVAARAGVSAATVSRFLRGRRVRASAAIQTAVDELGYSPSAAAQSLKSGRTYTIGVVVPDITNPYFAAVVKGMESVTRTEPYRILLANSDESGEREDDVIADMVRRVDGIVLAPATEQDRTPLNVRDAGVPLVFVDRDLADGEDFDAILVDNAGGARQAAEHLMGLGHTRIAAISGPVDTTPGRRRREGFLETLAAAGIGIAPEHDLIGDFREQSGYQLTLSLLSLPEPPTAVFTANNLMTLGALKALHDMRVGVPDEISLIGFDDLDTGPLLRPPLTVIDRPMVEQGVLAMRLLLRRLDPRHVDDMPRRVVLGTKLVDRASTAPPRTSPAGTAAPSPAGRTRAR</sequence>
<keyword evidence="3" id="KW-0804">Transcription</keyword>
<dbReference type="InterPro" id="IPR010982">
    <property type="entry name" value="Lambda_DNA-bd_dom_sf"/>
</dbReference>
<dbReference type="InterPro" id="IPR028082">
    <property type="entry name" value="Peripla_BP_I"/>
</dbReference>
<organism evidence="7 8">
    <name type="scientific">Microbispora corallina</name>
    <dbReference type="NCBI Taxonomy" id="83302"/>
    <lineage>
        <taxon>Bacteria</taxon>
        <taxon>Bacillati</taxon>
        <taxon>Actinomycetota</taxon>
        <taxon>Actinomycetes</taxon>
        <taxon>Streptosporangiales</taxon>
        <taxon>Streptosporangiaceae</taxon>
        <taxon>Microbispora</taxon>
    </lineage>
</organism>
<evidence type="ECO:0000256" key="1">
    <source>
        <dbReference type="ARBA" id="ARBA00023015"/>
    </source>
</evidence>
<dbReference type="SUPFAM" id="SSF53822">
    <property type="entry name" value="Periplasmic binding protein-like I"/>
    <property type="match status" value="1"/>
</dbReference>
<protein>
    <submittedName>
        <fullName evidence="7">LacI family transcriptional regulator</fullName>
    </submittedName>
</protein>
<dbReference type="PROSITE" id="PS50932">
    <property type="entry name" value="HTH_LACI_2"/>
    <property type="match status" value="1"/>
</dbReference>
<dbReference type="RefSeq" id="WP_275410668.1">
    <property type="nucleotide sequence ID" value="NZ_BOOC01000052.1"/>
</dbReference>
<dbReference type="PANTHER" id="PTHR30146:SF109">
    <property type="entry name" value="HTH-TYPE TRANSCRIPTIONAL REGULATOR GALS"/>
    <property type="match status" value="1"/>
</dbReference>
<dbReference type="Proteomes" id="UP000603904">
    <property type="component" value="Unassembled WGS sequence"/>
</dbReference>
<dbReference type="Pfam" id="PF00356">
    <property type="entry name" value="LacI"/>
    <property type="match status" value="1"/>
</dbReference>
<evidence type="ECO:0000259" key="6">
    <source>
        <dbReference type="PROSITE" id="PS50943"/>
    </source>
</evidence>
<comment type="caution">
    <text evidence="7">The sequence shown here is derived from an EMBL/GenBank/DDBJ whole genome shotgun (WGS) entry which is preliminary data.</text>
</comment>
<dbReference type="SUPFAM" id="SSF47413">
    <property type="entry name" value="lambda repressor-like DNA-binding domains"/>
    <property type="match status" value="1"/>
</dbReference>
<dbReference type="CDD" id="cd01392">
    <property type="entry name" value="HTH_LacI"/>
    <property type="match status" value="1"/>
</dbReference>
<evidence type="ECO:0000313" key="7">
    <source>
        <dbReference type="EMBL" id="GIH44141.1"/>
    </source>
</evidence>
<keyword evidence="2" id="KW-0238">DNA-binding</keyword>
<evidence type="ECO:0000259" key="5">
    <source>
        <dbReference type="PROSITE" id="PS50932"/>
    </source>
</evidence>
<feature type="compositionally biased region" description="Low complexity" evidence="4">
    <location>
        <begin position="325"/>
        <end position="350"/>
    </location>
</feature>
<feature type="region of interest" description="Disordered" evidence="4">
    <location>
        <begin position="322"/>
        <end position="350"/>
    </location>
</feature>
<keyword evidence="8" id="KW-1185">Reference proteome</keyword>
<keyword evidence="1" id="KW-0805">Transcription regulation</keyword>